<dbReference type="Proteomes" id="UP001595555">
    <property type="component" value="Unassembled WGS sequence"/>
</dbReference>
<evidence type="ECO:0000313" key="1">
    <source>
        <dbReference type="EMBL" id="MFC3114742.1"/>
    </source>
</evidence>
<dbReference type="SUPFAM" id="SSF52833">
    <property type="entry name" value="Thioredoxin-like"/>
    <property type="match status" value="1"/>
</dbReference>
<gene>
    <name evidence="1" type="ORF">ACFODX_04170</name>
</gene>
<dbReference type="RefSeq" id="WP_378116359.1">
    <property type="nucleotide sequence ID" value="NZ_JBHRTF010000002.1"/>
</dbReference>
<organism evidence="1 2">
    <name type="scientific">Cellvibrio fontiphilus</name>
    <dbReference type="NCBI Taxonomy" id="1815559"/>
    <lineage>
        <taxon>Bacteria</taxon>
        <taxon>Pseudomonadati</taxon>
        <taxon>Pseudomonadota</taxon>
        <taxon>Gammaproteobacteria</taxon>
        <taxon>Cellvibrionales</taxon>
        <taxon>Cellvibrionaceae</taxon>
        <taxon>Cellvibrio</taxon>
    </lineage>
</organism>
<dbReference type="Gene3D" id="3.40.30.10">
    <property type="entry name" value="Glutaredoxin"/>
    <property type="match status" value="1"/>
</dbReference>
<evidence type="ECO:0000313" key="2">
    <source>
        <dbReference type="Proteomes" id="UP001595555"/>
    </source>
</evidence>
<protein>
    <submittedName>
        <fullName evidence="1">Peroxiredoxin-like family protein</fullName>
    </submittedName>
</protein>
<proteinExistence type="predicted"/>
<keyword evidence="2" id="KW-1185">Reference proteome</keyword>
<dbReference type="InterPro" id="IPR032801">
    <property type="entry name" value="PXL2A/B/C"/>
</dbReference>
<dbReference type="InterPro" id="IPR036249">
    <property type="entry name" value="Thioredoxin-like_sf"/>
</dbReference>
<dbReference type="CDD" id="cd02970">
    <property type="entry name" value="PRX_like2"/>
    <property type="match status" value="1"/>
</dbReference>
<reference evidence="2" key="1">
    <citation type="journal article" date="2019" name="Int. J. Syst. Evol. Microbiol.">
        <title>The Global Catalogue of Microorganisms (GCM) 10K type strain sequencing project: providing services to taxonomists for standard genome sequencing and annotation.</title>
        <authorList>
            <consortium name="The Broad Institute Genomics Platform"/>
            <consortium name="The Broad Institute Genome Sequencing Center for Infectious Disease"/>
            <person name="Wu L."/>
            <person name="Ma J."/>
        </authorList>
    </citation>
    <scope>NUCLEOTIDE SEQUENCE [LARGE SCALE GENOMIC DNA]</scope>
    <source>
        <strain evidence="2">KCTC 52237</strain>
    </source>
</reference>
<dbReference type="EMBL" id="JBHRTF010000002">
    <property type="protein sequence ID" value="MFC3114742.1"/>
    <property type="molecule type" value="Genomic_DNA"/>
</dbReference>
<name>A0ABV7FF73_9GAMM</name>
<dbReference type="Pfam" id="PF13911">
    <property type="entry name" value="AhpC-TSA_2"/>
    <property type="match status" value="1"/>
</dbReference>
<comment type="caution">
    <text evidence="1">The sequence shown here is derived from an EMBL/GenBank/DDBJ whole genome shotgun (WGS) entry which is preliminary data.</text>
</comment>
<accession>A0ABV7FF73</accession>
<sequence>MKRFQVGQQLQQLHWKDINGNAVNIPDAGHFVHLQFRRFSGCPICNIHMGQLKARAQELRNNNIKEVIVFYSEDKKIQQNLGDIPFTLIADPQKKLYDYFGVERSLKSVLDPRAWPAAMGGLLKNISRALRMLPRDDESMFGLPAEFLFDLDGNIIACKYGEHAYDQWTVDELLNQLHSQVLSSSKDSIA</sequence>